<feature type="region of interest" description="Disordered" evidence="1">
    <location>
        <begin position="48"/>
        <end position="80"/>
    </location>
</feature>
<protein>
    <submittedName>
        <fullName evidence="2">Uncharacterized protein</fullName>
    </submittedName>
</protein>
<sequence length="235" mass="26919">MLNTGFYEGQADASGMYNIELSSDMFDENIMDPLLDYLYTRGPLNEKAPEVRHKNSDSDVTNVPKPELISEHTEPGQDLDHPIVSANVQLDLHSVASSRTSGSPRHPLDPPHISVMSSSSLNRQAELAWGYFSNLTLANWCSLYRASIPLEDRDLQSMSLNRIQNQLDDDTTLEQVLRWGHQHEEVKTVMVDYLVKKRREVFGDEQRNNLRPYLWAEDDRKVDTLVHITSRIARQ</sequence>
<reference evidence="2" key="1">
    <citation type="submission" date="2021-11" db="EMBL/GenBank/DDBJ databases">
        <authorList>
            <person name="Herlambang A."/>
            <person name="Guo Y."/>
            <person name="Takashima Y."/>
            <person name="Nishizawa T."/>
        </authorList>
    </citation>
    <scope>NUCLEOTIDE SEQUENCE</scope>
    <source>
        <strain evidence="2">E1425</strain>
    </source>
</reference>
<evidence type="ECO:0000313" key="2">
    <source>
        <dbReference type="EMBL" id="GJJ78249.1"/>
    </source>
</evidence>
<dbReference type="AlphaFoldDB" id="A0A9P3M1C3"/>
<dbReference type="EMBL" id="BQFW01000014">
    <property type="protein sequence ID" value="GJJ78249.1"/>
    <property type="molecule type" value="Genomic_DNA"/>
</dbReference>
<keyword evidence="3" id="KW-1185">Reference proteome</keyword>
<evidence type="ECO:0000313" key="3">
    <source>
        <dbReference type="Proteomes" id="UP000827284"/>
    </source>
</evidence>
<proteinExistence type="predicted"/>
<evidence type="ECO:0000256" key="1">
    <source>
        <dbReference type="SAM" id="MobiDB-lite"/>
    </source>
</evidence>
<organism evidence="2 3">
    <name type="scientific">Entomortierella parvispora</name>
    <dbReference type="NCBI Taxonomy" id="205924"/>
    <lineage>
        <taxon>Eukaryota</taxon>
        <taxon>Fungi</taxon>
        <taxon>Fungi incertae sedis</taxon>
        <taxon>Mucoromycota</taxon>
        <taxon>Mortierellomycotina</taxon>
        <taxon>Mortierellomycetes</taxon>
        <taxon>Mortierellales</taxon>
        <taxon>Mortierellaceae</taxon>
        <taxon>Entomortierella</taxon>
    </lineage>
</organism>
<feature type="compositionally biased region" description="Basic and acidic residues" evidence="1">
    <location>
        <begin position="68"/>
        <end position="80"/>
    </location>
</feature>
<feature type="compositionally biased region" description="Basic and acidic residues" evidence="1">
    <location>
        <begin position="48"/>
        <end position="57"/>
    </location>
</feature>
<reference evidence="2" key="2">
    <citation type="journal article" date="2022" name="Microbiol. Resour. Announc.">
        <title>Whole-Genome Sequence of Entomortierella parvispora E1425, a Mucoromycotan Fungus Associated with Burkholderiaceae-Related Endosymbiotic Bacteria.</title>
        <authorList>
            <person name="Herlambang A."/>
            <person name="Guo Y."/>
            <person name="Takashima Y."/>
            <person name="Narisawa K."/>
            <person name="Ohta H."/>
            <person name="Nishizawa T."/>
        </authorList>
    </citation>
    <scope>NUCLEOTIDE SEQUENCE</scope>
    <source>
        <strain evidence="2">E1425</strain>
    </source>
</reference>
<comment type="caution">
    <text evidence="2">The sequence shown here is derived from an EMBL/GenBank/DDBJ whole genome shotgun (WGS) entry which is preliminary data.</text>
</comment>
<accession>A0A9P3M1C3</accession>
<name>A0A9P3M1C3_9FUNG</name>
<dbReference type="Proteomes" id="UP000827284">
    <property type="component" value="Unassembled WGS sequence"/>
</dbReference>
<dbReference type="OrthoDB" id="2442882at2759"/>
<gene>
    <name evidence="2" type="ORF">EMPS_10608</name>
</gene>